<keyword evidence="8 15" id="KW-0560">Oxidoreductase</keyword>
<sequence length="317" mass="35657">MKFGIVGATGEVGRTMIEVLEARGHDFDEFRLFASERSQGMKMKFRDKIFTVEKLTENAMEEGFDFLLFSAGKEISKHFGQIAAFNGTTVIDNSSAFRMEKQIPLVVPEVNAHVLEGYKGIIANPNCSTIQLVMALKPLHDLYTLKKVIVTTMQAVSGSGHKGIEELESEIRGTGSPKVYPRQIAYNCIPQIGPIFDNGFSEEEMKMYNETRKIMECDCTVEATTVRVPVYYGHSESVYAEFEKTPNLKEIVEVWNNTPYIKVWDDYPTPLEIKGSDLSHVGRIRLSHTGALIFWNVADNVRVGAATNAVKIFEYFI</sequence>
<evidence type="ECO:0000313" key="15">
    <source>
        <dbReference type="EMBL" id="HGE74602.1"/>
    </source>
</evidence>
<gene>
    <name evidence="15" type="ORF">ENX73_00555</name>
</gene>
<evidence type="ECO:0000256" key="10">
    <source>
        <dbReference type="ARBA" id="ARBA00023167"/>
    </source>
</evidence>
<dbReference type="EMBL" id="DTPE01000021">
    <property type="protein sequence ID" value="HGE74602.1"/>
    <property type="molecule type" value="Genomic_DNA"/>
</dbReference>
<evidence type="ECO:0000256" key="4">
    <source>
        <dbReference type="ARBA" id="ARBA00022605"/>
    </source>
</evidence>
<evidence type="ECO:0000259" key="14">
    <source>
        <dbReference type="SMART" id="SM00859"/>
    </source>
</evidence>
<dbReference type="NCBIfam" id="TIGR01296">
    <property type="entry name" value="asd_B"/>
    <property type="match status" value="1"/>
</dbReference>
<comment type="catalytic activity">
    <reaction evidence="11">
        <text>L-aspartate 4-semialdehyde + phosphate + NADP(+) = 4-phospho-L-aspartate + NADPH + H(+)</text>
        <dbReference type="Rhea" id="RHEA:24284"/>
        <dbReference type="ChEBI" id="CHEBI:15378"/>
        <dbReference type="ChEBI" id="CHEBI:43474"/>
        <dbReference type="ChEBI" id="CHEBI:57535"/>
        <dbReference type="ChEBI" id="CHEBI:57783"/>
        <dbReference type="ChEBI" id="CHEBI:58349"/>
        <dbReference type="ChEBI" id="CHEBI:537519"/>
        <dbReference type="EC" id="1.2.1.11"/>
    </reaction>
</comment>
<dbReference type="InterPro" id="IPR005986">
    <property type="entry name" value="Asp_semialdehyde_DH_beta"/>
</dbReference>
<evidence type="ECO:0000256" key="1">
    <source>
        <dbReference type="ARBA" id="ARBA00010584"/>
    </source>
</evidence>
<feature type="active site" description="Proton acceptor" evidence="13">
    <location>
        <position position="234"/>
    </location>
</feature>
<dbReference type="GO" id="GO:0009089">
    <property type="term" value="P:lysine biosynthetic process via diaminopimelate"/>
    <property type="evidence" value="ECO:0007669"/>
    <property type="project" value="UniProtKB-UniRule"/>
</dbReference>
<feature type="active site" description="Acyl-thioester intermediate" evidence="13">
    <location>
        <position position="127"/>
    </location>
</feature>
<dbReference type="EC" id="1.2.1.11" evidence="3 12"/>
<dbReference type="CDD" id="cd02316">
    <property type="entry name" value="VcASADH2_like_N"/>
    <property type="match status" value="1"/>
</dbReference>
<evidence type="ECO:0000256" key="3">
    <source>
        <dbReference type="ARBA" id="ARBA00013120"/>
    </source>
</evidence>
<comment type="similarity">
    <text evidence="1">Belongs to the aspartate-semialdehyde dehydrogenase family.</text>
</comment>
<dbReference type="Gene3D" id="3.40.50.720">
    <property type="entry name" value="NAD(P)-binding Rossmann-like Domain"/>
    <property type="match status" value="1"/>
</dbReference>
<comment type="subunit">
    <text evidence="2">Homodimer.</text>
</comment>
<evidence type="ECO:0000256" key="5">
    <source>
        <dbReference type="ARBA" id="ARBA00022697"/>
    </source>
</evidence>
<dbReference type="InterPro" id="IPR036291">
    <property type="entry name" value="NAD(P)-bd_dom_sf"/>
</dbReference>
<dbReference type="SUPFAM" id="SSF51735">
    <property type="entry name" value="NAD(P)-binding Rossmann-fold domains"/>
    <property type="match status" value="1"/>
</dbReference>
<dbReference type="GO" id="GO:0004073">
    <property type="term" value="F:aspartate-semialdehyde dehydrogenase activity"/>
    <property type="evidence" value="ECO:0007669"/>
    <property type="project" value="UniProtKB-UniRule"/>
</dbReference>
<keyword evidence="5" id="KW-0791">Threonine biosynthesis</keyword>
<dbReference type="GO" id="GO:0046983">
    <property type="term" value="F:protein dimerization activity"/>
    <property type="evidence" value="ECO:0007669"/>
    <property type="project" value="InterPro"/>
</dbReference>
<protein>
    <recommendedName>
        <fullName evidence="3 12">Aspartate-semialdehyde dehydrogenase</fullName>
        <ecNumber evidence="3 12">1.2.1.11</ecNumber>
    </recommendedName>
</protein>
<evidence type="ECO:0000256" key="8">
    <source>
        <dbReference type="ARBA" id="ARBA00023002"/>
    </source>
</evidence>
<evidence type="ECO:0000256" key="6">
    <source>
        <dbReference type="ARBA" id="ARBA00022857"/>
    </source>
</evidence>
<dbReference type="Gene3D" id="3.30.360.10">
    <property type="entry name" value="Dihydrodipicolinate Reductase, domain 2"/>
    <property type="match status" value="1"/>
</dbReference>
<evidence type="ECO:0000256" key="2">
    <source>
        <dbReference type="ARBA" id="ARBA00011738"/>
    </source>
</evidence>
<dbReference type="AlphaFoldDB" id="A0A7V3RDJ7"/>
<dbReference type="Pfam" id="PF01118">
    <property type="entry name" value="Semialdhyde_dh"/>
    <property type="match status" value="1"/>
</dbReference>
<organism evidence="15">
    <name type="scientific">Mesoaciditoga lauensis</name>
    <dbReference type="NCBI Taxonomy" id="1495039"/>
    <lineage>
        <taxon>Bacteria</taxon>
        <taxon>Thermotogati</taxon>
        <taxon>Thermotogota</taxon>
        <taxon>Thermotogae</taxon>
        <taxon>Mesoaciditogales</taxon>
        <taxon>Mesoaciditogaceae</taxon>
        <taxon>Mesoaciditoga</taxon>
    </lineage>
</organism>
<dbReference type="InterPro" id="IPR000534">
    <property type="entry name" value="Semialdehyde_DH_NAD-bd"/>
</dbReference>
<accession>A0A7V3RDJ7</accession>
<dbReference type="PIRSF" id="PIRSF000148">
    <property type="entry name" value="ASA_dh"/>
    <property type="match status" value="1"/>
</dbReference>
<dbReference type="GO" id="GO:0009097">
    <property type="term" value="P:isoleucine biosynthetic process"/>
    <property type="evidence" value="ECO:0007669"/>
    <property type="project" value="UniProtKB-UniRule"/>
</dbReference>
<dbReference type="GO" id="GO:0050661">
    <property type="term" value="F:NADP binding"/>
    <property type="evidence" value="ECO:0007669"/>
    <property type="project" value="InterPro"/>
</dbReference>
<dbReference type="PANTHER" id="PTHR46278:SF2">
    <property type="entry name" value="ASPARTATE-SEMIALDEHYDE DEHYDROGENASE"/>
    <property type="match status" value="1"/>
</dbReference>
<evidence type="ECO:0000256" key="13">
    <source>
        <dbReference type="PIRSR" id="PIRSR000148-1"/>
    </source>
</evidence>
<reference evidence="15" key="1">
    <citation type="journal article" date="2020" name="mSystems">
        <title>Genome- and Community-Level Interaction Insights into Carbon Utilization and Element Cycling Functions of Hydrothermarchaeota in Hydrothermal Sediment.</title>
        <authorList>
            <person name="Zhou Z."/>
            <person name="Liu Y."/>
            <person name="Xu W."/>
            <person name="Pan J."/>
            <person name="Luo Z.H."/>
            <person name="Li M."/>
        </authorList>
    </citation>
    <scope>NUCLEOTIDE SEQUENCE [LARGE SCALE GENOMIC DNA]</scope>
    <source>
        <strain evidence="15">SpSt-966</strain>
    </source>
</reference>
<dbReference type="GO" id="GO:0009088">
    <property type="term" value="P:threonine biosynthetic process"/>
    <property type="evidence" value="ECO:0007669"/>
    <property type="project" value="UniProtKB-UniRule"/>
</dbReference>
<keyword evidence="4" id="KW-0028">Amino-acid biosynthesis</keyword>
<evidence type="ECO:0000256" key="12">
    <source>
        <dbReference type="NCBIfam" id="TIGR01296"/>
    </source>
</evidence>
<evidence type="ECO:0000256" key="9">
    <source>
        <dbReference type="ARBA" id="ARBA00023154"/>
    </source>
</evidence>
<evidence type="ECO:0000256" key="11">
    <source>
        <dbReference type="ARBA" id="ARBA00047891"/>
    </source>
</evidence>
<dbReference type="GO" id="GO:0009086">
    <property type="term" value="P:methionine biosynthetic process"/>
    <property type="evidence" value="ECO:0007669"/>
    <property type="project" value="UniProtKB-UniRule"/>
</dbReference>
<keyword evidence="10" id="KW-0486">Methionine biosynthesis</keyword>
<dbReference type="GO" id="GO:0019877">
    <property type="term" value="P:diaminopimelate biosynthetic process"/>
    <property type="evidence" value="ECO:0007669"/>
    <property type="project" value="UniProtKB-KW"/>
</dbReference>
<dbReference type="Pfam" id="PF02774">
    <property type="entry name" value="Semialdhyde_dhC"/>
    <property type="match status" value="1"/>
</dbReference>
<proteinExistence type="inferred from homology"/>
<dbReference type="PANTHER" id="PTHR46278">
    <property type="entry name" value="DEHYDROGENASE, PUTATIVE-RELATED"/>
    <property type="match status" value="1"/>
</dbReference>
<evidence type="ECO:0000256" key="7">
    <source>
        <dbReference type="ARBA" id="ARBA00022915"/>
    </source>
</evidence>
<dbReference type="SUPFAM" id="SSF55347">
    <property type="entry name" value="Glyceraldehyde-3-phosphate dehydrogenase-like, C-terminal domain"/>
    <property type="match status" value="1"/>
</dbReference>
<dbReference type="NCBIfam" id="NF011456">
    <property type="entry name" value="PRK14874.1"/>
    <property type="match status" value="1"/>
</dbReference>
<name>A0A7V3RDJ7_9BACT</name>
<comment type="caution">
    <text evidence="15">The sequence shown here is derived from an EMBL/GenBank/DDBJ whole genome shotgun (WGS) entry which is preliminary data.</text>
</comment>
<feature type="domain" description="Semialdehyde dehydrogenase NAD-binding" evidence="14">
    <location>
        <begin position="2"/>
        <end position="118"/>
    </location>
</feature>
<dbReference type="GO" id="GO:0051287">
    <property type="term" value="F:NAD binding"/>
    <property type="evidence" value="ECO:0007669"/>
    <property type="project" value="InterPro"/>
</dbReference>
<keyword evidence="7" id="KW-0220">Diaminopimelate biosynthesis</keyword>
<keyword evidence="9" id="KW-0457">Lysine biosynthesis</keyword>
<dbReference type="InterPro" id="IPR012280">
    <property type="entry name" value="Semialdhyde_DH_dimer_dom"/>
</dbReference>
<dbReference type="CDD" id="cd18131">
    <property type="entry name" value="ASADH_C_bac_euk_like"/>
    <property type="match status" value="1"/>
</dbReference>
<keyword evidence="6" id="KW-0521">NADP</keyword>
<dbReference type="SMART" id="SM00859">
    <property type="entry name" value="Semialdhyde_dh"/>
    <property type="match status" value="1"/>
</dbReference>